<organism evidence="2 3">
    <name type="scientific">Candidatus Shapirobacteria bacterium CG2_30_35_20</name>
    <dbReference type="NCBI Taxonomy" id="1805376"/>
    <lineage>
        <taxon>Bacteria</taxon>
        <taxon>Candidatus Shapironibacteriota</taxon>
    </lineage>
</organism>
<comment type="caution">
    <text evidence="2">The sequence shown here is derived from an EMBL/GenBank/DDBJ whole genome shotgun (WGS) entry which is preliminary data.</text>
</comment>
<sequence>MNESNLEQQLILINKKLDRITNPLKVAGLQFTAGIFHSFGNLVGTILIAALVFYVFSSLNLGEYLNKYIQNLIPKPQINIQSPF</sequence>
<dbReference type="Proteomes" id="UP000182344">
    <property type="component" value="Unassembled WGS sequence"/>
</dbReference>
<evidence type="ECO:0000256" key="1">
    <source>
        <dbReference type="SAM" id="Phobius"/>
    </source>
</evidence>
<evidence type="ECO:0000313" key="3">
    <source>
        <dbReference type="Proteomes" id="UP000182344"/>
    </source>
</evidence>
<keyword evidence="1" id="KW-0812">Transmembrane</keyword>
<keyword evidence="1" id="KW-1133">Transmembrane helix</keyword>
<evidence type="ECO:0000313" key="2">
    <source>
        <dbReference type="EMBL" id="OIP87966.1"/>
    </source>
</evidence>
<gene>
    <name evidence="2" type="ORF">AUK05_00020</name>
</gene>
<dbReference type="AlphaFoldDB" id="A0A1J5I6E3"/>
<proteinExistence type="predicted"/>
<dbReference type="EMBL" id="MNZO01000001">
    <property type="protein sequence ID" value="OIP87966.1"/>
    <property type="molecule type" value="Genomic_DNA"/>
</dbReference>
<keyword evidence="1" id="KW-0472">Membrane</keyword>
<name>A0A1J5I6E3_9BACT</name>
<accession>A0A1J5I6E3</accession>
<reference evidence="2 3" key="1">
    <citation type="journal article" date="2016" name="Environ. Microbiol.">
        <title>Genomic resolution of a cold subsurface aquifer community provides metabolic insights for novel microbes adapted to high CO concentrations.</title>
        <authorList>
            <person name="Probst A.J."/>
            <person name="Castelle C.J."/>
            <person name="Singh A."/>
            <person name="Brown C.T."/>
            <person name="Anantharaman K."/>
            <person name="Sharon I."/>
            <person name="Hug L.A."/>
            <person name="Burstein D."/>
            <person name="Emerson J.B."/>
            <person name="Thomas B.C."/>
            <person name="Banfield J.F."/>
        </authorList>
    </citation>
    <scope>NUCLEOTIDE SEQUENCE [LARGE SCALE GENOMIC DNA]</scope>
    <source>
        <strain evidence="2">CG2_30_35_20</strain>
    </source>
</reference>
<feature type="transmembrane region" description="Helical" evidence="1">
    <location>
        <begin position="35"/>
        <end position="56"/>
    </location>
</feature>
<protein>
    <submittedName>
        <fullName evidence="2">Uncharacterized protein</fullName>
    </submittedName>
</protein>